<keyword evidence="5" id="KW-0408">Iron</keyword>
<dbReference type="PIRSF" id="PIRSF036298">
    <property type="entry name" value="FDH_4Fe4S"/>
    <property type="match status" value="1"/>
</dbReference>
<dbReference type="GO" id="GO:0015944">
    <property type="term" value="P:formate oxidation"/>
    <property type="evidence" value="ECO:0007669"/>
    <property type="project" value="InterPro"/>
</dbReference>
<dbReference type="PANTHER" id="PTHR43545">
    <property type="entry name" value="FORMATE DEHYDROGENASE, NITRATE-INDUCIBLE, IRON-SULFUR SUBUNIT"/>
    <property type="match status" value="1"/>
</dbReference>
<comment type="subcellular location">
    <subcellularLocation>
        <location evidence="1">Cell envelope</location>
    </subcellularLocation>
</comment>
<dbReference type="InterPro" id="IPR051555">
    <property type="entry name" value="FDH_Electron_Transfer_Unit"/>
</dbReference>
<keyword evidence="2" id="KW-0004">4Fe-4S</keyword>
<feature type="domain" description="4Fe-4S ferredoxin-type" evidence="7">
    <location>
        <begin position="3"/>
        <end position="33"/>
    </location>
</feature>
<evidence type="ECO:0000256" key="2">
    <source>
        <dbReference type="ARBA" id="ARBA00022485"/>
    </source>
</evidence>
<keyword evidence="3" id="KW-0479">Metal-binding</keyword>
<dbReference type="Pfam" id="PF13247">
    <property type="entry name" value="Fer4_11"/>
    <property type="match status" value="1"/>
</dbReference>
<gene>
    <name evidence="8" type="primary">fdhB_4</name>
    <name evidence="8" type="ORF">BerOc1_03573</name>
</gene>
<dbReference type="OrthoDB" id="9789030at2"/>
<keyword evidence="6" id="KW-0411">Iron-sulfur</keyword>
<dbReference type="GO" id="GO:0045333">
    <property type="term" value="P:cellular respiration"/>
    <property type="evidence" value="ECO:0007669"/>
    <property type="project" value="InterPro"/>
</dbReference>
<dbReference type="GO" id="GO:0030313">
    <property type="term" value="C:cell envelope"/>
    <property type="evidence" value="ECO:0007669"/>
    <property type="project" value="UniProtKB-SubCell"/>
</dbReference>
<organism evidence="8 9">
    <name type="scientific">Pseudodesulfovibrio hydrargyri</name>
    <dbReference type="NCBI Taxonomy" id="2125990"/>
    <lineage>
        <taxon>Bacteria</taxon>
        <taxon>Pseudomonadati</taxon>
        <taxon>Thermodesulfobacteriota</taxon>
        <taxon>Desulfovibrionia</taxon>
        <taxon>Desulfovibrionales</taxon>
        <taxon>Desulfovibrionaceae</taxon>
    </lineage>
</organism>
<dbReference type="EMBL" id="LKAQ01000005">
    <property type="protein sequence ID" value="OIQ48820.1"/>
    <property type="molecule type" value="Genomic_DNA"/>
</dbReference>
<dbReference type="Gene3D" id="3.30.70.20">
    <property type="match status" value="2"/>
</dbReference>
<dbReference type="CDD" id="cd10559">
    <property type="entry name" value="W-FDH"/>
    <property type="match status" value="1"/>
</dbReference>
<evidence type="ECO:0000256" key="6">
    <source>
        <dbReference type="ARBA" id="ARBA00023014"/>
    </source>
</evidence>
<dbReference type="AlphaFoldDB" id="A0A1J5MSG3"/>
<dbReference type="GO" id="GO:0046872">
    <property type="term" value="F:metal ion binding"/>
    <property type="evidence" value="ECO:0007669"/>
    <property type="project" value="UniProtKB-KW"/>
</dbReference>
<comment type="caution">
    <text evidence="8">The sequence shown here is derived from an EMBL/GenBank/DDBJ whole genome shotgun (WGS) entry which is preliminary data.</text>
</comment>
<dbReference type="GO" id="GO:0051539">
    <property type="term" value="F:4 iron, 4 sulfur cluster binding"/>
    <property type="evidence" value="ECO:0007669"/>
    <property type="project" value="UniProtKB-KW"/>
</dbReference>
<proteinExistence type="predicted"/>
<evidence type="ECO:0000256" key="3">
    <source>
        <dbReference type="ARBA" id="ARBA00022723"/>
    </source>
</evidence>
<dbReference type="InterPro" id="IPR017896">
    <property type="entry name" value="4Fe4S_Fe-S-bd"/>
</dbReference>
<protein>
    <submittedName>
        <fullName evidence="8">Formate dehydrogenase subunit beta</fullName>
    </submittedName>
</protein>
<dbReference type="InterPro" id="IPR014603">
    <property type="entry name" value="Formate_DH_Fe-S_su"/>
</dbReference>
<evidence type="ECO:0000313" key="9">
    <source>
        <dbReference type="Proteomes" id="UP000181901"/>
    </source>
</evidence>
<accession>A0A1J5MSG3</accession>
<reference evidence="8 9" key="1">
    <citation type="submission" date="2015-09" db="EMBL/GenBank/DDBJ databases">
        <title>Genome of Desulfovibrio dechloracetivorans BerOc1, a mercury methylating strain isolated from highly hydrocarbons and metals contaminated coastal sediments.</title>
        <authorList>
            <person name="Goni Urriza M."/>
            <person name="Gassie C."/>
            <person name="Bouchez O."/>
            <person name="Klopp C."/>
            <person name="Ranchou-Peyruse A."/>
            <person name="Remy G."/>
        </authorList>
    </citation>
    <scope>NUCLEOTIDE SEQUENCE [LARGE SCALE GENOMIC DNA]</scope>
    <source>
        <strain evidence="8 9">BerOc1</strain>
    </source>
</reference>
<dbReference type="Proteomes" id="UP000181901">
    <property type="component" value="Unassembled WGS sequence"/>
</dbReference>
<evidence type="ECO:0000256" key="5">
    <source>
        <dbReference type="ARBA" id="ARBA00023004"/>
    </source>
</evidence>
<dbReference type="PANTHER" id="PTHR43545:SF6">
    <property type="entry name" value="FORMATE DEHYDROGENASE, NITRATE-INDUCIBLE, IRON-SULFUR SUBUNIT"/>
    <property type="match status" value="1"/>
</dbReference>
<sequence>MPKSFLIDTSRCTACRGCQIACKEWHELPANKTTQYHWGSHQNPQDLNPNNYKLVRFSEHLEDGVIRWNFFPEQCRHCVVPPCKELGDVYVEEAIVQDEKTGAVLFTEKTRKFSKEEAEEVREACPYNIPRRNDQTGLMSKCTMCNNRVHAGMLPACVKVCPTGTMNFGEREEMLALAEKRLAVLKEKWPKAMLADPDDVNVIYLLIDEPVNYFDHAVAEANVGPMSKKQFLATLARPFKAMKA</sequence>
<evidence type="ECO:0000256" key="1">
    <source>
        <dbReference type="ARBA" id="ARBA00004196"/>
    </source>
</evidence>
<evidence type="ECO:0000256" key="4">
    <source>
        <dbReference type="ARBA" id="ARBA00022737"/>
    </source>
</evidence>
<dbReference type="RefSeq" id="WP_071547258.1">
    <property type="nucleotide sequence ID" value="NZ_LKAQ01000005.1"/>
</dbReference>
<keyword evidence="9" id="KW-1185">Reference proteome</keyword>
<dbReference type="SUPFAM" id="SSF54862">
    <property type="entry name" value="4Fe-4S ferredoxins"/>
    <property type="match status" value="1"/>
</dbReference>
<keyword evidence="4" id="KW-0677">Repeat</keyword>
<evidence type="ECO:0000259" key="7">
    <source>
        <dbReference type="PROSITE" id="PS51379"/>
    </source>
</evidence>
<dbReference type="PROSITE" id="PS51379">
    <property type="entry name" value="4FE4S_FER_2"/>
    <property type="match status" value="1"/>
</dbReference>
<name>A0A1J5MSG3_9BACT</name>
<evidence type="ECO:0000313" key="8">
    <source>
        <dbReference type="EMBL" id="OIQ48820.1"/>
    </source>
</evidence>